<keyword evidence="6 8" id="KW-0472">Membrane</keyword>
<accession>A0AAJ0CNS6</accession>
<feature type="transmembrane region" description="Helical" evidence="8">
    <location>
        <begin position="252"/>
        <end position="274"/>
    </location>
</feature>
<comment type="similarity">
    <text evidence="2 7">Belongs to the major facilitator superfamily. Sugar transporter (TC 2.A.1.1) family.</text>
</comment>
<evidence type="ECO:0000256" key="7">
    <source>
        <dbReference type="RuleBase" id="RU003346"/>
    </source>
</evidence>
<dbReference type="Pfam" id="PF00083">
    <property type="entry name" value="Sugar_tr"/>
    <property type="match status" value="1"/>
</dbReference>
<evidence type="ECO:0000256" key="3">
    <source>
        <dbReference type="ARBA" id="ARBA00022448"/>
    </source>
</evidence>
<feature type="transmembrane region" description="Helical" evidence="8">
    <location>
        <begin position="131"/>
        <end position="149"/>
    </location>
</feature>
<keyword evidence="3 7" id="KW-0813">Transport</keyword>
<evidence type="ECO:0000259" key="9">
    <source>
        <dbReference type="PROSITE" id="PS50850"/>
    </source>
</evidence>
<dbReference type="InterPro" id="IPR005828">
    <property type="entry name" value="MFS_sugar_transport-like"/>
</dbReference>
<feature type="transmembrane region" description="Helical" evidence="8">
    <location>
        <begin position="347"/>
        <end position="367"/>
    </location>
</feature>
<gene>
    <name evidence="10" type="ORF">QQS21_005786</name>
</gene>
<dbReference type="PROSITE" id="PS00217">
    <property type="entry name" value="SUGAR_TRANSPORT_2"/>
    <property type="match status" value="1"/>
</dbReference>
<dbReference type="PANTHER" id="PTHR48022">
    <property type="entry name" value="PLASTIDIC GLUCOSE TRANSPORTER 4"/>
    <property type="match status" value="1"/>
</dbReference>
<dbReference type="AlphaFoldDB" id="A0AAJ0CNS6"/>
<evidence type="ECO:0000256" key="1">
    <source>
        <dbReference type="ARBA" id="ARBA00004141"/>
    </source>
</evidence>
<comment type="caution">
    <text evidence="10">The sequence shown here is derived from an EMBL/GenBank/DDBJ whole genome shotgun (WGS) entry which is preliminary data.</text>
</comment>
<evidence type="ECO:0000256" key="4">
    <source>
        <dbReference type="ARBA" id="ARBA00022692"/>
    </source>
</evidence>
<evidence type="ECO:0000313" key="10">
    <source>
        <dbReference type="EMBL" id="KAK2598075.1"/>
    </source>
</evidence>
<feature type="transmembrane region" description="Helical" evidence="8">
    <location>
        <begin position="286"/>
        <end position="309"/>
    </location>
</feature>
<feature type="transmembrane region" description="Helical" evidence="8">
    <location>
        <begin position="96"/>
        <end position="119"/>
    </location>
</feature>
<feature type="transmembrane region" description="Helical" evidence="8">
    <location>
        <begin position="12"/>
        <end position="36"/>
    </location>
</feature>
<dbReference type="Proteomes" id="UP001251528">
    <property type="component" value="Unassembled WGS sequence"/>
</dbReference>
<evidence type="ECO:0000256" key="6">
    <source>
        <dbReference type="ARBA" id="ARBA00023136"/>
    </source>
</evidence>
<dbReference type="InterPro" id="IPR036259">
    <property type="entry name" value="MFS_trans_sf"/>
</dbReference>
<name>A0AAJ0CNS6_9HYPO</name>
<dbReference type="PRINTS" id="PR00171">
    <property type="entry name" value="SUGRTRNSPORT"/>
</dbReference>
<dbReference type="GO" id="GO:0016020">
    <property type="term" value="C:membrane"/>
    <property type="evidence" value="ECO:0007669"/>
    <property type="project" value="UniProtKB-SubCell"/>
</dbReference>
<dbReference type="InterPro" id="IPR005829">
    <property type="entry name" value="Sugar_transporter_CS"/>
</dbReference>
<protein>
    <recommendedName>
        <fullName evidence="9">Major facilitator superfamily (MFS) profile domain-containing protein</fullName>
    </recommendedName>
</protein>
<dbReference type="Gene3D" id="1.20.1250.20">
    <property type="entry name" value="MFS general substrate transporter like domains"/>
    <property type="match status" value="1"/>
</dbReference>
<dbReference type="PANTHER" id="PTHR48022:SF4">
    <property type="entry name" value="MAJOR FACILITATOR SUPERFAMILY (MFS) PROFILE DOMAIN-CONTAINING PROTEIN-RELATED"/>
    <property type="match status" value="1"/>
</dbReference>
<evidence type="ECO:0000256" key="8">
    <source>
        <dbReference type="SAM" id="Phobius"/>
    </source>
</evidence>
<dbReference type="FunFam" id="1.20.1250.20:FF:000090">
    <property type="entry name" value="MFS sugar transporter, putative"/>
    <property type="match status" value="1"/>
</dbReference>
<keyword evidence="11" id="KW-1185">Reference proteome</keyword>
<keyword evidence="5 8" id="KW-1133">Transmembrane helix</keyword>
<dbReference type="GO" id="GO:0005351">
    <property type="term" value="F:carbohydrate:proton symporter activity"/>
    <property type="evidence" value="ECO:0007669"/>
    <property type="project" value="TreeGrafter"/>
</dbReference>
<dbReference type="NCBIfam" id="TIGR00879">
    <property type="entry name" value="SP"/>
    <property type="match status" value="1"/>
</dbReference>
<dbReference type="InterPro" id="IPR003663">
    <property type="entry name" value="Sugar/inositol_transpt"/>
</dbReference>
<keyword evidence="4 8" id="KW-0812">Transmembrane</keyword>
<evidence type="ECO:0000256" key="2">
    <source>
        <dbReference type="ARBA" id="ARBA00010992"/>
    </source>
</evidence>
<feature type="transmembrane region" description="Helical" evidence="8">
    <location>
        <begin position="388"/>
        <end position="407"/>
    </location>
</feature>
<evidence type="ECO:0000256" key="5">
    <source>
        <dbReference type="ARBA" id="ARBA00022989"/>
    </source>
</evidence>
<dbReference type="PROSITE" id="PS00216">
    <property type="entry name" value="SUGAR_TRANSPORT_1"/>
    <property type="match status" value="1"/>
</dbReference>
<proteinExistence type="inferred from homology"/>
<organism evidence="10 11">
    <name type="scientific">Conoideocrella luteorostrata</name>
    <dbReference type="NCBI Taxonomy" id="1105319"/>
    <lineage>
        <taxon>Eukaryota</taxon>
        <taxon>Fungi</taxon>
        <taxon>Dikarya</taxon>
        <taxon>Ascomycota</taxon>
        <taxon>Pezizomycotina</taxon>
        <taxon>Sordariomycetes</taxon>
        <taxon>Hypocreomycetidae</taxon>
        <taxon>Hypocreales</taxon>
        <taxon>Clavicipitaceae</taxon>
        <taxon>Conoideocrella</taxon>
    </lineage>
</organism>
<dbReference type="InterPro" id="IPR020846">
    <property type="entry name" value="MFS_dom"/>
</dbReference>
<feature type="transmembrane region" description="Helical" evidence="8">
    <location>
        <begin position="169"/>
        <end position="185"/>
    </location>
</feature>
<comment type="subcellular location">
    <subcellularLocation>
        <location evidence="1">Membrane</location>
        <topology evidence="1">Multi-pass membrane protein</topology>
    </subcellularLocation>
</comment>
<feature type="domain" description="Major facilitator superfamily (MFS) profile" evidence="9">
    <location>
        <begin position="1"/>
        <end position="442"/>
    </location>
</feature>
<feature type="transmembrane region" description="Helical" evidence="8">
    <location>
        <begin position="419"/>
        <end position="438"/>
    </location>
</feature>
<dbReference type="PROSITE" id="PS50850">
    <property type="entry name" value="MFS"/>
    <property type="match status" value="1"/>
</dbReference>
<dbReference type="InterPro" id="IPR050360">
    <property type="entry name" value="MFS_Sugar_Transporters"/>
</dbReference>
<dbReference type="EMBL" id="JASWJB010000100">
    <property type="protein sequence ID" value="KAK2598075.1"/>
    <property type="molecule type" value="Genomic_DNA"/>
</dbReference>
<dbReference type="SUPFAM" id="SSF103473">
    <property type="entry name" value="MFS general substrate transporter"/>
    <property type="match status" value="1"/>
</dbReference>
<evidence type="ECO:0000313" key="11">
    <source>
        <dbReference type="Proteomes" id="UP001251528"/>
    </source>
</evidence>
<sequence length="478" mass="52919">MTRLGTFRATYLVALCCIGSFLFAYDTGIVGGVLTLQSFQRDFAIKAKDKSDVSSLSASLLQAGARLGRQWSIVLASAVFNIGTILQLFYTKGISTWYAGRVISGVGVGVATVIVPMYSTEMAPKEIRGRLGSFFQFFFTLGVFTSYWIDYAVAEHMPSTSAQWRVPVGLQLVPGGILGLGMLLTKESTRWLAKKGRHEDAMASLVWVRGGDSPEVQQEFGDILAGIEEEERQTAGVTWKEYLLPANRYRMFLAITLQIGAQLTGNTSLAYFSPQIFAAVGAGDKALLLSGFFGLCKVVACLFFLLFLVERLGRKGSLLAGSLLMGIYMLVVGLVTKYHPANPKAGLTPPAIASITMIYLEAMTYNISWGPVPWLYMSEIFPTRIREGGVAVGAAFQWLFNFTFSQITPHAINNLGWKTFVMFAIFNWALVIYTWFFIKETKGRSLEEMELLFNKKHTRIDIPAAHHKNSPMEHVEES</sequence>
<feature type="transmembrane region" description="Helical" evidence="8">
    <location>
        <begin position="316"/>
        <end position="335"/>
    </location>
</feature>
<reference evidence="10" key="1">
    <citation type="submission" date="2023-06" db="EMBL/GenBank/DDBJ databases">
        <title>Conoideocrella luteorostrata (Hypocreales: Clavicipitaceae), a potential biocontrol fungus for elongate hemlock scale in United States Christmas tree production areas.</title>
        <authorList>
            <person name="Barrett H."/>
            <person name="Lovett B."/>
            <person name="Macias A.M."/>
            <person name="Stajich J.E."/>
            <person name="Kasson M.T."/>
        </authorList>
    </citation>
    <scope>NUCLEOTIDE SEQUENCE</scope>
    <source>
        <strain evidence="10">ARSEF 14590</strain>
    </source>
</reference>